<dbReference type="EMBL" id="OD004276">
    <property type="protein sequence ID" value="CAD7409650.1"/>
    <property type="molecule type" value="Genomic_DNA"/>
</dbReference>
<gene>
    <name evidence="1" type="ORF">TPSB3V08_LOCUS6948</name>
</gene>
<proteinExistence type="predicted"/>
<dbReference type="AlphaFoldDB" id="A0A7R9D7Y6"/>
<evidence type="ECO:0000313" key="1">
    <source>
        <dbReference type="EMBL" id="CAD7409650.1"/>
    </source>
</evidence>
<protein>
    <submittedName>
        <fullName evidence="1">Uncharacterized protein</fullName>
    </submittedName>
</protein>
<sequence length="357" mass="39258">MIKLILGSSDDVVENLRIRRDLCYSCPKTRVLIAGPRSLGPSASEACLPRRKTARPLSRCLPGCNEQHGHCSRPNECLVWFGAHMSYPPFDATVKYRLETGRSDLMYAYRSHDHLEDTWSRPNQRVKDGRRGSRYVDLIQVWTRLNAVVRGALQSIPGATGGSAVLSCSGWDLSLAIIYISLPHLLCHRSQVIWRGGGRAPSVLPLEQRAPHATGERVGQFPDSRASLHRLEQNRHTGVCRWQVVRVLKMASSQGGCNLVPSFLPSSVPVQPKQTTLSFSWQQPALCRGNGTSTLHLAFFKPPSPSPGSSRPCAVGTEPLPTLHLAFLAGFQTSGPGIELFSVYHLETCFGISSCPE</sequence>
<name>A0A7R9D7Y6_TIMPO</name>
<organism evidence="1">
    <name type="scientific">Timema poppense</name>
    <name type="common">Walking stick</name>
    <dbReference type="NCBI Taxonomy" id="170557"/>
    <lineage>
        <taxon>Eukaryota</taxon>
        <taxon>Metazoa</taxon>
        <taxon>Ecdysozoa</taxon>
        <taxon>Arthropoda</taxon>
        <taxon>Hexapoda</taxon>
        <taxon>Insecta</taxon>
        <taxon>Pterygota</taxon>
        <taxon>Neoptera</taxon>
        <taxon>Polyneoptera</taxon>
        <taxon>Phasmatodea</taxon>
        <taxon>Timematodea</taxon>
        <taxon>Timematoidea</taxon>
        <taxon>Timematidae</taxon>
        <taxon>Timema</taxon>
    </lineage>
</organism>
<accession>A0A7R9D7Y6</accession>
<reference evidence="1" key="1">
    <citation type="submission" date="2020-11" db="EMBL/GenBank/DDBJ databases">
        <authorList>
            <person name="Tran Van P."/>
        </authorList>
    </citation>
    <scope>NUCLEOTIDE SEQUENCE</scope>
</reference>